<organism evidence="11 12">
    <name type="scientific">candidate division WOR-1 bacterium RIFOXYC2_FULL_46_14</name>
    <dbReference type="NCBI Taxonomy" id="1802587"/>
    <lineage>
        <taxon>Bacteria</taxon>
        <taxon>Bacillati</taxon>
        <taxon>Saganbacteria</taxon>
    </lineage>
</organism>
<feature type="binding site" evidence="9">
    <location>
        <position position="222"/>
    </location>
    <ligand>
        <name>D-ribose 5-phosphate</name>
        <dbReference type="ChEBI" id="CHEBI:78346"/>
    </ligand>
</feature>
<evidence type="ECO:0000313" key="12">
    <source>
        <dbReference type="Proteomes" id="UP000179242"/>
    </source>
</evidence>
<dbReference type="GO" id="GO:0006164">
    <property type="term" value="P:purine nucleotide biosynthetic process"/>
    <property type="evidence" value="ECO:0007669"/>
    <property type="project" value="TreeGrafter"/>
</dbReference>
<keyword evidence="7 9" id="KW-0460">Magnesium</keyword>
<feature type="binding site" evidence="9">
    <location>
        <position position="198"/>
    </location>
    <ligand>
        <name>D-ribose 5-phosphate</name>
        <dbReference type="ChEBI" id="CHEBI:78346"/>
    </ligand>
</feature>
<evidence type="ECO:0000256" key="2">
    <source>
        <dbReference type="ARBA" id="ARBA00022723"/>
    </source>
</evidence>
<evidence type="ECO:0000256" key="5">
    <source>
        <dbReference type="ARBA" id="ARBA00022777"/>
    </source>
</evidence>
<keyword evidence="5 9" id="KW-0418">Kinase</keyword>
<evidence type="ECO:0000313" key="11">
    <source>
        <dbReference type="EMBL" id="OGC40971.1"/>
    </source>
</evidence>
<dbReference type="Gene3D" id="3.40.50.2020">
    <property type="match status" value="2"/>
</dbReference>
<dbReference type="FunFam" id="3.40.50.2020:FF:000007">
    <property type="entry name" value="Ribose-phosphate pyrophosphokinase"/>
    <property type="match status" value="1"/>
</dbReference>
<evidence type="ECO:0000256" key="9">
    <source>
        <dbReference type="HAMAP-Rule" id="MF_00583"/>
    </source>
</evidence>
<feature type="binding site" evidence="9">
    <location>
        <begin position="100"/>
        <end position="101"/>
    </location>
    <ligand>
        <name>ATP</name>
        <dbReference type="ChEBI" id="CHEBI:30616"/>
    </ligand>
</feature>
<dbReference type="GO" id="GO:0005524">
    <property type="term" value="F:ATP binding"/>
    <property type="evidence" value="ECO:0007669"/>
    <property type="project" value="UniProtKB-KW"/>
</dbReference>
<dbReference type="SMART" id="SM01400">
    <property type="entry name" value="Pribosyltran_N"/>
    <property type="match status" value="1"/>
</dbReference>
<comment type="caution">
    <text evidence="9">Lacks conserved residue(s) required for the propagation of feature annotation.</text>
</comment>
<dbReference type="GO" id="GO:0005737">
    <property type="term" value="C:cytoplasm"/>
    <property type="evidence" value="ECO:0007669"/>
    <property type="project" value="UniProtKB-SubCell"/>
</dbReference>
<dbReference type="InterPro" id="IPR037515">
    <property type="entry name" value="Rib-P_diPkinase_bac"/>
</dbReference>
<comment type="subcellular location">
    <subcellularLocation>
        <location evidence="9">Cytoplasm</location>
    </subcellularLocation>
</comment>
<dbReference type="PANTHER" id="PTHR10210:SF41">
    <property type="entry name" value="RIBOSE-PHOSPHATE PYROPHOSPHOKINASE 1, CHLOROPLASTIC"/>
    <property type="match status" value="1"/>
</dbReference>
<dbReference type="InterPro" id="IPR005946">
    <property type="entry name" value="Rib-P_diPkinase"/>
</dbReference>
<dbReference type="InterPro" id="IPR029099">
    <property type="entry name" value="Pribosyltran_N"/>
</dbReference>
<feature type="binding site" evidence="9">
    <location>
        <begin position="226"/>
        <end position="230"/>
    </location>
    <ligand>
        <name>D-ribose 5-phosphate</name>
        <dbReference type="ChEBI" id="CHEBI:78346"/>
    </ligand>
</feature>
<feature type="binding site" evidence="9">
    <location>
        <position position="173"/>
    </location>
    <ligand>
        <name>Mg(2+)</name>
        <dbReference type="ChEBI" id="CHEBI:18420"/>
    </ligand>
</feature>
<dbReference type="SUPFAM" id="SSF53271">
    <property type="entry name" value="PRTase-like"/>
    <property type="match status" value="1"/>
</dbReference>
<dbReference type="GO" id="GO:0016301">
    <property type="term" value="F:kinase activity"/>
    <property type="evidence" value="ECO:0007669"/>
    <property type="project" value="UniProtKB-KW"/>
</dbReference>
<evidence type="ECO:0000256" key="6">
    <source>
        <dbReference type="ARBA" id="ARBA00022840"/>
    </source>
</evidence>
<dbReference type="AlphaFoldDB" id="A0A1F4U7S6"/>
<dbReference type="InterPro" id="IPR000842">
    <property type="entry name" value="PRib_PP_synth_CS"/>
</dbReference>
<dbReference type="GO" id="GO:0002189">
    <property type="term" value="C:ribose phosphate diphosphokinase complex"/>
    <property type="evidence" value="ECO:0007669"/>
    <property type="project" value="TreeGrafter"/>
</dbReference>
<keyword evidence="9" id="KW-0963">Cytoplasm</keyword>
<comment type="pathway">
    <text evidence="9">Metabolic intermediate biosynthesis; 5-phospho-alpha-D-ribose 1-diphosphate biosynthesis; 5-phospho-alpha-D-ribose 1-diphosphate from D-ribose 5-phosphate (route I): step 1/1.</text>
</comment>
<comment type="similarity">
    <text evidence="9">Belongs to the ribose-phosphate pyrophosphokinase family. Class I subfamily.</text>
</comment>
<evidence type="ECO:0000256" key="4">
    <source>
        <dbReference type="ARBA" id="ARBA00022741"/>
    </source>
</evidence>
<sequence length="316" mass="34827">MTPGNEELKVFYGRSHPELGEKIVKQLGLKAGEIKISSFAGGEIYTRIKENVRGQHCVVFQTCTQKVNEDLMELFIIVDAMKRSSAKSITAVIPYFGYARQDRKAASREPISARLIADLLTTAGVGRVITIDMHSDQIQGFFNIPFDHLTAMPIFEEYIKSKKLPNPVVVAPDTGRAKVAKKLADRIGAGLAILHKVRSAHHQSEVTHLVGEVKGKTVIITDDMIDTAGTATAGVNVLRKEGCNPDIYMVATHGLFSPPAVDRFKEAKLKEVVVTDTLPIINEKQFPGLKILSTAELLSEAIRRNYENRSISSLFD</sequence>
<evidence type="ECO:0000256" key="1">
    <source>
        <dbReference type="ARBA" id="ARBA00022679"/>
    </source>
</evidence>
<keyword evidence="6 9" id="KW-0067">ATP-binding</keyword>
<dbReference type="InterPro" id="IPR000836">
    <property type="entry name" value="PRTase_dom"/>
</dbReference>
<dbReference type="CDD" id="cd06223">
    <property type="entry name" value="PRTases_typeI"/>
    <property type="match status" value="1"/>
</dbReference>
<evidence type="ECO:0000256" key="8">
    <source>
        <dbReference type="ARBA" id="ARBA00049535"/>
    </source>
</evidence>
<keyword evidence="4 9" id="KW-0547">Nucleotide-binding</keyword>
<dbReference type="GO" id="GO:0000287">
    <property type="term" value="F:magnesium ion binding"/>
    <property type="evidence" value="ECO:0007669"/>
    <property type="project" value="UniProtKB-UniRule"/>
</dbReference>
<dbReference type="Pfam" id="PF13793">
    <property type="entry name" value="Pribosyltran_N"/>
    <property type="match status" value="1"/>
</dbReference>
<dbReference type="HAMAP" id="MF_00583_B">
    <property type="entry name" value="RibP_PPkinase_B"/>
    <property type="match status" value="1"/>
</dbReference>
<dbReference type="Pfam" id="PF14572">
    <property type="entry name" value="Pribosyl_synth"/>
    <property type="match status" value="1"/>
</dbReference>
<keyword evidence="3 9" id="KW-0545">Nucleotide biosynthesis</keyword>
<name>A0A1F4U7S6_UNCSA</name>
<comment type="subunit">
    <text evidence="9">Homohexamer.</text>
</comment>
<evidence type="ECO:0000259" key="10">
    <source>
        <dbReference type="Pfam" id="PF13793"/>
    </source>
</evidence>
<dbReference type="Proteomes" id="UP000179242">
    <property type="component" value="Unassembled WGS sequence"/>
</dbReference>
<proteinExistence type="inferred from homology"/>
<evidence type="ECO:0000256" key="3">
    <source>
        <dbReference type="ARBA" id="ARBA00022727"/>
    </source>
</evidence>
<dbReference type="GO" id="GO:0004749">
    <property type="term" value="F:ribose phosphate diphosphokinase activity"/>
    <property type="evidence" value="ECO:0007669"/>
    <property type="project" value="UniProtKB-UniRule"/>
</dbReference>
<feature type="active site" evidence="9">
    <location>
        <position position="196"/>
    </location>
</feature>
<dbReference type="UniPathway" id="UPA00087">
    <property type="reaction ID" value="UER00172"/>
</dbReference>
<dbReference type="EC" id="2.7.6.1" evidence="9"/>
<evidence type="ECO:0000256" key="7">
    <source>
        <dbReference type="ARBA" id="ARBA00022842"/>
    </source>
</evidence>
<protein>
    <recommendedName>
        <fullName evidence="9">Ribose-phosphate pyrophosphokinase</fullName>
        <shortName evidence="9">RPPK</shortName>
        <ecNumber evidence="9">2.7.6.1</ecNumber>
    </recommendedName>
    <alternativeName>
        <fullName evidence="9">5-phospho-D-ribosyl alpha-1-diphosphate synthase</fullName>
    </alternativeName>
    <alternativeName>
        <fullName evidence="9">Phosphoribosyl diphosphate synthase</fullName>
    </alternativeName>
    <alternativeName>
        <fullName evidence="9">Phosphoribosyl pyrophosphate synthase</fullName>
        <shortName evidence="9">P-Rib-PP synthase</shortName>
        <shortName evidence="9">PRPP synthase</shortName>
        <shortName evidence="9">PRPPase</shortName>
    </alternativeName>
</protein>
<dbReference type="InterPro" id="IPR029057">
    <property type="entry name" value="PRTase-like"/>
</dbReference>
<comment type="caution">
    <text evidence="11">The sequence shown here is derived from an EMBL/GenBank/DDBJ whole genome shotgun (WGS) entry which is preliminary data.</text>
</comment>
<comment type="cofactor">
    <cofactor evidence="9">
        <name>Mg(2+)</name>
        <dbReference type="ChEBI" id="CHEBI:18420"/>
    </cofactor>
    <text evidence="9">Binds 2 Mg(2+) ions per subunit.</text>
</comment>
<dbReference type="NCBIfam" id="TIGR01251">
    <property type="entry name" value="ribP_PPkin"/>
    <property type="match status" value="1"/>
</dbReference>
<dbReference type="NCBIfam" id="NF002320">
    <property type="entry name" value="PRK01259.1"/>
    <property type="match status" value="1"/>
</dbReference>
<dbReference type="PROSITE" id="PS00114">
    <property type="entry name" value="PRPP_SYNTHASE"/>
    <property type="match status" value="1"/>
</dbReference>
<dbReference type="GO" id="GO:0009156">
    <property type="term" value="P:ribonucleoside monophosphate biosynthetic process"/>
    <property type="evidence" value="ECO:0007669"/>
    <property type="project" value="InterPro"/>
</dbReference>
<keyword evidence="2 9" id="KW-0479">Metal-binding</keyword>
<feature type="binding site" evidence="9">
    <location>
        <position position="134"/>
    </location>
    <ligand>
        <name>Mg(2+)</name>
        <dbReference type="ChEBI" id="CHEBI:18420"/>
    </ligand>
</feature>
<comment type="catalytic activity">
    <reaction evidence="8 9">
        <text>D-ribose 5-phosphate + ATP = 5-phospho-alpha-D-ribose 1-diphosphate + AMP + H(+)</text>
        <dbReference type="Rhea" id="RHEA:15609"/>
        <dbReference type="ChEBI" id="CHEBI:15378"/>
        <dbReference type="ChEBI" id="CHEBI:30616"/>
        <dbReference type="ChEBI" id="CHEBI:58017"/>
        <dbReference type="ChEBI" id="CHEBI:78346"/>
        <dbReference type="ChEBI" id="CHEBI:456215"/>
        <dbReference type="EC" id="2.7.6.1"/>
    </reaction>
</comment>
<dbReference type="GO" id="GO:0006015">
    <property type="term" value="P:5-phosphoribose 1-diphosphate biosynthetic process"/>
    <property type="evidence" value="ECO:0007669"/>
    <property type="project" value="UniProtKB-UniRule"/>
</dbReference>
<accession>A0A1F4U7S6</accession>
<dbReference type="PANTHER" id="PTHR10210">
    <property type="entry name" value="RIBOSE-PHOSPHATE DIPHOSPHOKINASE FAMILY MEMBER"/>
    <property type="match status" value="1"/>
</dbReference>
<keyword evidence="1 9" id="KW-0808">Transferase</keyword>
<reference evidence="11 12" key="1">
    <citation type="journal article" date="2016" name="Nat. Commun.">
        <title>Thousands of microbial genomes shed light on interconnected biogeochemical processes in an aquifer system.</title>
        <authorList>
            <person name="Anantharaman K."/>
            <person name="Brown C.T."/>
            <person name="Hug L.A."/>
            <person name="Sharon I."/>
            <person name="Castelle C.J."/>
            <person name="Probst A.J."/>
            <person name="Thomas B.C."/>
            <person name="Singh A."/>
            <person name="Wilkins M.J."/>
            <person name="Karaoz U."/>
            <person name="Brodie E.L."/>
            <person name="Williams K.H."/>
            <person name="Hubbard S.S."/>
            <person name="Banfield J.F."/>
        </authorList>
    </citation>
    <scope>NUCLEOTIDE SEQUENCE [LARGE SCALE GENOMIC DNA]</scope>
</reference>
<feature type="domain" description="Ribose-phosphate pyrophosphokinase N-terminal" evidence="10">
    <location>
        <begin position="8"/>
        <end position="124"/>
    </location>
</feature>
<comment type="function">
    <text evidence="9">Involved in the biosynthesis of the central metabolite phospho-alpha-D-ribosyl-1-pyrophosphate (PRPP) via the transfer of pyrophosphoryl group from ATP to 1-hydroxyl of ribose-5-phosphate (Rib-5-P).</text>
</comment>
<gene>
    <name evidence="9" type="primary">prs</name>
    <name evidence="11" type="ORF">A2438_01640</name>
</gene>
<dbReference type="EMBL" id="MEUJ01000002">
    <property type="protein sequence ID" value="OGC40971.1"/>
    <property type="molecule type" value="Genomic_DNA"/>
</dbReference>